<dbReference type="PANTHER" id="PTHR44169:SF6">
    <property type="entry name" value="NADPH-DEPENDENT 1-ACYLDIHYDROXYACETONE PHOSPHATE REDUCTASE"/>
    <property type="match status" value="1"/>
</dbReference>
<comment type="caution">
    <text evidence="4">The sequence shown here is derived from an EMBL/GenBank/DDBJ whole genome shotgun (WGS) entry which is preliminary data.</text>
</comment>
<dbReference type="CDD" id="cd05374">
    <property type="entry name" value="17beta-HSD-like_SDR_c"/>
    <property type="match status" value="1"/>
</dbReference>
<organism evidence="4 5">
    <name type="scientific">Rarispira pelagica</name>
    <dbReference type="NCBI Taxonomy" id="3141764"/>
    <lineage>
        <taxon>Bacteria</taxon>
        <taxon>Pseudomonadati</taxon>
        <taxon>Spirochaetota</taxon>
        <taxon>Spirochaetia</taxon>
        <taxon>Winmispirales</taxon>
        <taxon>Winmispiraceae</taxon>
        <taxon>Rarispira</taxon>
    </lineage>
</organism>
<protein>
    <submittedName>
        <fullName evidence="4">Oxidoreductase</fullName>
    </submittedName>
</protein>
<reference evidence="4 5" key="1">
    <citation type="submission" date="2024-03" db="EMBL/GenBank/DDBJ databases">
        <title>Ignisphaera cupida sp. nov., a hyperthermophilic hydrolytic archaeon from a hot spring of Kamchatka, and proposal of Ignisphaeraceae fam. nov.</title>
        <authorList>
            <person name="Podosokorskaya O.A."/>
            <person name="Elcheninov A.G."/>
            <person name="Maltseva A.I."/>
            <person name="Zayulina K.S."/>
            <person name="Novikov A."/>
            <person name="Merkel A.Y."/>
        </authorList>
    </citation>
    <scope>NUCLEOTIDE SEQUENCE [LARGE SCALE GENOMIC DNA]</scope>
    <source>
        <strain evidence="4 5">38H-sp</strain>
    </source>
</reference>
<dbReference type="RefSeq" id="WP_420070079.1">
    <property type="nucleotide sequence ID" value="NZ_JBCHKQ010000004.1"/>
</dbReference>
<comment type="similarity">
    <text evidence="1 3">Belongs to the short-chain dehydrogenases/reductases (SDR) family.</text>
</comment>
<gene>
    <name evidence="4" type="ORF">WKV44_08745</name>
</gene>
<dbReference type="Gene3D" id="3.40.50.720">
    <property type="entry name" value="NAD(P)-binding Rossmann-like Domain"/>
    <property type="match status" value="1"/>
</dbReference>
<dbReference type="PRINTS" id="PR00081">
    <property type="entry name" value="GDHRDH"/>
</dbReference>
<sequence>METVLVTGASSGIGRATAIFLAKKGYRVYAGARRTEKMEELKQYAINPVKLDVTDEELAKSCIEKIERESGGVDILINNAGYGLYGTIEEVPIKEAKRQMDVNVFGLARMTQLVIPYMRKKKRGKIINISSIAGKLTTPLGGWYHASKFAVEALSDCLRVELSPFGIDVVVIEPGGIKTEWSDIAFDNLRKTSGSGPYADYVEKVIAMFEKNYSSARISGPEIIAETIYKAMKAKRPKTRYAAGYMARPMLLIRKLFSDRMMDRLTRLMTG</sequence>
<dbReference type="PANTHER" id="PTHR44169">
    <property type="entry name" value="NADPH-DEPENDENT 1-ACYLDIHYDROXYACETONE PHOSPHATE REDUCTASE"/>
    <property type="match status" value="1"/>
</dbReference>
<evidence type="ECO:0000256" key="3">
    <source>
        <dbReference type="RuleBase" id="RU000363"/>
    </source>
</evidence>
<dbReference type="EMBL" id="JBCHKQ010000004">
    <property type="protein sequence ID" value="MEM5948629.1"/>
    <property type="molecule type" value="Genomic_DNA"/>
</dbReference>
<evidence type="ECO:0000256" key="1">
    <source>
        <dbReference type="ARBA" id="ARBA00006484"/>
    </source>
</evidence>
<keyword evidence="2" id="KW-0560">Oxidoreductase</keyword>
<evidence type="ECO:0000313" key="5">
    <source>
        <dbReference type="Proteomes" id="UP001466331"/>
    </source>
</evidence>
<dbReference type="Proteomes" id="UP001466331">
    <property type="component" value="Unassembled WGS sequence"/>
</dbReference>
<dbReference type="SUPFAM" id="SSF51735">
    <property type="entry name" value="NAD(P)-binding Rossmann-fold domains"/>
    <property type="match status" value="1"/>
</dbReference>
<evidence type="ECO:0000313" key="4">
    <source>
        <dbReference type="EMBL" id="MEM5948629.1"/>
    </source>
</evidence>
<dbReference type="InterPro" id="IPR036291">
    <property type="entry name" value="NAD(P)-bd_dom_sf"/>
</dbReference>
<dbReference type="InterPro" id="IPR002347">
    <property type="entry name" value="SDR_fam"/>
</dbReference>
<name>A0ABU9UDN0_9SPIR</name>
<proteinExistence type="inferred from homology"/>
<dbReference type="PRINTS" id="PR00080">
    <property type="entry name" value="SDRFAMILY"/>
</dbReference>
<dbReference type="NCBIfam" id="NF004826">
    <property type="entry name" value="PRK06182.1"/>
    <property type="match status" value="1"/>
</dbReference>
<evidence type="ECO:0000256" key="2">
    <source>
        <dbReference type="ARBA" id="ARBA00023002"/>
    </source>
</evidence>
<keyword evidence="5" id="KW-1185">Reference proteome</keyword>
<dbReference type="Pfam" id="PF00106">
    <property type="entry name" value="adh_short"/>
    <property type="match status" value="1"/>
</dbReference>
<accession>A0ABU9UDN0</accession>